<proteinExistence type="predicted"/>
<organism evidence="1 2">
    <name type="scientific">Linum trigynum</name>
    <dbReference type="NCBI Taxonomy" id="586398"/>
    <lineage>
        <taxon>Eukaryota</taxon>
        <taxon>Viridiplantae</taxon>
        <taxon>Streptophyta</taxon>
        <taxon>Embryophyta</taxon>
        <taxon>Tracheophyta</taxon>
        <taxon>Spermatophyta</taxon>
        <taxon>Magnoliopsida</taxon>
        <taxon>eudicotyledons</taxon>
        <taxon>Gunneridae</taxon>
        <taxon>Pentapetalae</taxon>
        <taxon>rosids</taxon>
        <taxon>fabids</taxon>
        <taxon>Malpighiales</taxon>
        <taxon>Linaceae</taxon>
        <taxon>Linum</taxon>
    </lineage>
</organism>
<dbReference type="Proteomes" id="UP001497516">
    <property type="component" value="Chromosome 7"/>
</dbReference>
<name>A0AAV2FQ53_9ROSI</name>
<accession>A0AAV2FQ53</accession>
<sequence length="93" mass="10455">MIWDVSSSVLLGGKHSSRNACERVYHMLDVFDGFSSSQTLAVNEKDKSLKCRASSSPPGSERQILRKFLVCNTRSSSFSLEKCFISNFLYHSN</sequence>
<dbReference type="EMBL" id="OZ034820">
    <property type="protein sequence ID" value="CAL1400072.1"/>
    <property type="molecule type" value="Genomic_DNA"/>
</dbReference>
<protein>
    <submittedName>
        <fullName evidence="1">Uncharacterized protein</fullName>
    </submittedName>
</protein>
<evidence type="ECO:0000313" key="1">
    <source>
        <dbReference type="EMBL" id="CAL1400072.1"/>
    </source>
</evidence>
<gene>
    <name evidence="1" type="ORF">LTRI10_LOCUS40222</name>
</gene>
<evidence type="ECO:0000313" key="2">
    <source>
        <dbReference type="Proteomes" id="UP001497516"/>
    </source>
</evidence>
<dbReference type="AlphaFoldDB" id="A0AAV2FQ53"/>
<keyword evidence="2" id="KW-1185">Reference proteome</keyword>
<reference evidence="1 2" key="1">
    <citation type="submission" date="2024-04" db="EMBL/GenBank/DDBJ databases">
        <authorList>
            <person name="Fracassetti M."/>
        </authorList>
    </citation>
    <scope>NUCLEOTIDE SEQUENCE [LARGE SCALE GENOMIC DNA]</scope>
</reference>